<evidence type="ECO:0000256" key="1">
    <source>
        <dbReference type="ARBA" id="ARBA00022737"/>
    </source>
</evidence>
<dbReference type="InterPro" id="IPR011635">
    <property type="entry name" value="CARDB"/>
</dbReference>
<dbReference type="Gene3D" id="2.60.40.10">
    <property type="entry name" value="Immunoglobulins"/>
    <property type="match status" value="10"/>
</dbReference>
<dbReference type="PANTHER" id="PTHR46708:SF2">
    <property type="entry name" value="FIBRONECTIN TYPE-III DOMAIN-CONTAINING PROTEIN"/>
    <property type="match status" value="1"/>
</dbReference>
<feature type="domain" description="Fibronectin type-III" evidence="4">
    <location>
        <begin position="184"/>
        <end position="303"/>
    </location>
</feature>
<dbReference type="InterPro" id="IPR050991">
    <property type="entry name" value="ECM_Regulatory_Proteins"/>
</dbReference>
<name>A0A9X4N133_9FLAO</name>
<feature type="domain" description="Fibronectin type-III" evidence="4">
    <location>
        <begin position="1589"/>
        <end position="1681"/>
    </location>
</feature>
<dbReference type="CDD" id="cd00063">
    <property type="entry name" value="FN3"/>
    <property type="match status" value="1"/>
</dbReference>
<proteinExistence type="predicted"/>
<dbReference type="InterPro" id="IPR013783">
    <property type="entry name" value="Ig-like_fold"/>
</dbReference>
<organism evidence="5 6">
    <name type="scientific">Profundicola chukchiensis</name>
    <dbReference type="NCBI Taxonomy" id="2961959"/>
    <lineage>
        <taxon>Bacteria</taxon>
        <taxon>Pseudomonadati</taxon>
        <taxon>Bacteroidota</taxon>
        <taxon>Flavobacteriia</taxon>
        <taxon>Flavobacteriales</taxon>
        <taxon>Weeksellaceae</taxon>
        <taxon>Profundicola</taxon>
    </lineage>
</organism>
<accession>A0A9X4N133</accession>
<dbReference type="PANTHER" id="PTHR46708">
    <property type="entry name" value="TENASCIN"/>
    <property type="match status" value="1"/>
</dbReference>
<sequence length="3067" mass="333847">MKIFYSWLTVLLCSTLAYANAFNLSPTHVEDNSWSAFINNTNNSNSTFYYDGAFNSVFFSNAPTTPSSNLTFSYIDGDRMTLNFTRGNGSKRIIIAKAGSPVTAVPVDGVDYLAGNFGEGNEIAPGEYIVYKGSYYQAWLSGLDHSTEYHFKIFEYNGDNHQTQYLTTDYLEGSQSTIGHPTIQPSNITFSEIEGTRMRVNWTNGDGWSRILIAKEGSAVDVEPEDLTSYYAPYYNDYGVPSSELGEGNYVVYAGSGTSTNIRSLEPNKTYHFALFEYNGNYARLYLTSSEPARNSQTTTAYPTLNTTGISFSNIDGDRFNYRFNTSGNGSRRLIIARKDNPVTASPTDGEEYIAHTNFGEGHEVAPGQFVIFNGSYHSSYLNNLDPNSTYHFKVFEYNGTGTNTYYLKTNDSEGNPVYQNSQSTIGHPTIQASNITFSEIEGTRMRVNWTNGDGWSRILIAKEGSPVDVEPVDLTNYRSPYYNDFGDPITEISEGNYVVYAGSGTSTNIRSLEPNKTYHFALFEYKGHYARLYLTSSEPARNSQTTTTYPTLNTTGISFSNIDGDRFNYRFNTSGNGSRRLIIARKDNPVTASPTDGEEYIAHTNFGEGHEVAPGQFVIFNGSYHSSYLNNLDPNSTYHLKVFEYNGTGTNTYYLKTNDSEGNPVYQNSQSTIGHPTIQASNLTFSEIEGTRMRVNWTNGDGWGRLLIAKEGSAVDVEPEDLTTYTSTVYHDFGIPNREIGEGNYVVYAGSGTSALIRNLEPNKTYHFALFEYNGNSARLYLTSSEPARNSQATFIEPPTINTSNITFSNIDGDRFKWSIGNSNRGNGEQRLIIARKDNPVTASPTDGVEYTANSNFGDGDEIAPNQYIIFNSNYTGSNTLTNLDPNSTYHFKVFEYNGSGPNSYYLNDDDSNGNPVYETSQSTLSHPTIQTSNIFINSKTTTSFNVNWTNGDGWGRLLIAKEGSAVDVEPEDLTTYTGTYYNDFGIPSREIGEGNYVVYAGTGTSVNVRNLQPSTNYHFALFEYNGSGGRLYLRPAYTFEAETYGERPTVQVSNARFQRVGATSMNVKFNRGSGSARLVIAKKDEPVDAIPTDETTYTANTSFGNGQQLGSGNYVVYNGTGEEFQLTNLDPASTYHFAYYEYSINQEQEYFVTPALTASQSTASAPSQISNDFSYTRPCQGDITFNWAPGNGSGRLVIVSEGPLNGSPVTGTDYNAHFTYGQGDAIGNGFVIYNGSANMTPINGLEAENFYTVTIYEYNGTKEDPVFNMTALSEEINNISGPQVFCSNIQVSLDENGVATITPEDVAILPSEECGVMTYSLDIDSFDCSNLGENTVTLSITDENNITTTCTSIVTVVDDLAPVVVTKDISVQLDNNGTANIAHDAIDDGSSDNCNEITFQSSITSFNSSHLGDNVVTLTVTDSNNNTSSATAIVTVIGVGSPTNDDACNAIQLIVGETSTPDAYTNLEATAQSNEPSGSCWTDSGELNTVWFSFTAPESGNVSVNTNISGGSLIAKNIAVYSNLSDCSDFSSPANELACFVQNTDINQELDIITNLTPNNTYLIQVDGVGNHEGTFGIEVLDVGCTSPSNLAASATSDTSASISWNAGGNESNWIIKYSNNHNFDPETEGLSQVVNGDSQGTLTGLSPNTTYSVYVQADCGNNDLSGFVGPISFTTGCLGNPSLSVLGTGEFVNTIVSPSQGTPETLYSFKVKYTNEEGLLPPNGAIKVILDYEGNGIYTNTNDRSIFLQEENPNDINTVDGKIYSGSISALPSGTNWQAIVQAQVGGCLIEMEPMNVPQVLIASDLEIFANDIVFDNPNPDVSSPLQITATIHNRSDLPAENFVVHLKNQFDTTAVYDDITVDYLAPHESTDVVWNIITPSIESWNPMEVFVDYTNVIDETNELNNRALRPFTNGDFNLPGAINVIASASPTVVTLPSPSRRINISGHAYYTDTAVALQDSTVAGATVSFTNPITGQEYQTYTNSRGYFSFTTHSGTQVGNYTGPIEVTDFTLTGETSVNWEVVQGPCLKDLSTRIIPTSQSILAGETATGIIRVTNSGCEAINESTRLEISHTGGLPILEDVTVPPLAPDAYFDHEFSLTFNDVGTYYITGMADADQIIDEVRENNNLGSSSIRVNPPLPDIIPYSPSRMAPRYICNDVRPTSFVIKNDGYIDTGSFLNSVNIYYDGNLIDTITDLEIQNLGPGRTASVSFNYDYDQLGLYTFTLNCDVPDINGDHVQELREDNNIRNYSMEILECLPNLYVSNTCSDLLVSPTDPSNGSNVTYTATIGNSGRSAANAPIDFNFVLSNGEVISQTYNQDIQPGERVEISSAAIAPASSDGVLLTAVVDPNALINDSDRNNNSASDKLCYDFEPQPLCTYNFWDKTYYEYESAIIAARVDANHLYRASSVKVKFEVNGPGTNGWIDLGEVTRDNPSVCNSCANTVTLPNRYVFNESGTYTFRITVDPDNVYEECDESNNVMIKEVVVANKPDMRILSQHINPTLLNPDPGEAIFFHVSYENIGYPNIDDRMKLKLRINNDDHAVVNNVPGLLKNRTNTIAVPVPFSSEIEGLHVARAIIDSDNEVNDANRLNNEATRSFVVGAAANLKFNQFTASNSTPEIGETIMLEALVANNGELDVDAEINFSYVSSTGDTISIGNKPVSIQLENGPSSSRWATGSPESMNTDQGSQTVSIPWVVQETPVRVLGEIINSSELEFDYNDNFASTQLNNFNVTLSSQNACTSNNELGSLTVVAENGTEPYTYYWYNGEVGDTLEAEPGTYAVIVIDAEGRQAVASGTIEDDESCTAVSCSLAAFSMNIPDSCNPTTGAYETTLVVSYENPPSDGFINVNGTDYPITGSPQTFNVIFYSGEVNYTVYFTGETDCNNLIIPTGIVLDECTQDCEGVYGGEATIGSSCQTEAGTGTIDENCDCIVDEPTPCIAPSFTTSTSLDCHAETYMINYNITDMGNASSIELQDDQGGSVVTVDAVGDYVFGPYQAGQEVMINMSTGDDDCDSSNQFLEVCHVQYDCPSLQANIGDSCDDGDDTTENDVVTEDCECVGTPII</sequence>
<dbReference type="PROSITE" id="PS50853">
    <property type="entry name" value="FN3"/>
    <property type="match status" value="2"/>
</dbReference>
<keyword evidence="3" id="KW-0732">Signal</keyword>
<dbReference type="SMART" id="SM00060">
    <property type="entry name" value="FN3"/>
    <property type="match status" value="11"/>
</dbReference>
<feature type="region of interest" description="Disordered" evidence="2">
    <location>
        <begin position="2671"/>
        <end position="2694"/>
    </location>
</feature>
<dbReference type="Proteomes" id="UP001152599">
    <property type="component" value="Unassembled WGS sequence"/>
</dbReference>
<keyword evidence="1" id="KW-0677">Repeat</keyword>
<dbReference type="Pfam" id="PF00041">
    <property type="entry name" value="fn3"/>
    <property type="match status" value="1"/>
</dbReference>
<reference evidence="5" key="1">
    <citation type="submission" date="2022-07" db="EMBL/GenBank/DDBJ databases">
        <title>Description and genome-wide analysis of Profundicola chukchiensis gen. nov., sp. nov., marine bacteria isolated from bottom sediments of the Chukchi Sea.</title>
        <authorList>
            <person name="Romanenko L."/>
            <person name="Otstavnykh N."/>
            <person name="Kurilenko V."/>
            <person name="Eremeev V."/>
            <person name="Velansky P."/>
            <person name="Mikhailov V."/>
            <person name="Isaeva M."/>
        </authorList>
    </citation>
    <scope>NUCLEOTIDE SEQUENCE</scope>
    <source>
        <strain evidence="5">KMM 9713</strain>
    </source>
</reference>
<evidence type="ECO:0000256" key="2">
    <source>
        <dbReference type="SAM" id="MobiDB-lite"/>
    </source>
</evidence>
<feature type="signal peptide" evidence="3">
    <location>
        <begin position="1"/>
        <end position="19"/>
    </location>
</feature>
<dbReference type="InterPro" id="IPR003961">
    <property type="entry name" value="FN3_dom"/>
</dbReference>
<evidence type="ECO:0000259" key="4">
    <source>
        <dbReference type="PROSITE" id="PS50853"/>
    </source>
</evidence>
<evidence type="ECO:0000313" key="6">
    <source>
        <dbReference type="Proteomes" id="UP001152599"/>
    </source>
</evidence>
<dbReference type="InterPro" id="IPR056600">
    <property type="entry name" value="GBD_T9SS_assoc"/>
</dbReference>
<evidence type="ECO:0000256" key="3">
    <source>
        <dbReference type="SAM" id="SignalP"/>
    </source>
</evidence>
<evidence type="ECO:0000313" key="5">
    <source>
        <dbReference type="EMBL" id="MDG4947057.1"/>
    </source>
</evidence>
<comment type="caution">
    <text evidence="5">The sequence shown here is derived from an EMBL/GenBank/DDBJ whole genome shotgun (WGS) entry which is preliminary data.</text>
</comment>
<dbReference type="Pfam" id="PF07705">
    <property type="entry name" value="CARDB"/>
    <property type="match status" value="5"/>
</dbReference>
<dbReference type="EMBL" id="JANCMU010000011">
    <property type="protein sequence ID" value="MDG4947057.1"/>
    <property type="molecule type" value="Genomic_DNA"/>
</dbReference>
<dbReference type="Pfam" id="PF23759">
    <property type="entry name" value="GBD_T9SS_assoc"/>
    <property type="match status" value="1"/>
</dbReference>
<feature type="chain" id="PRO_5040790219" evidence="3">
    <location>
        <begin position="20"/>
        <end position="3067"/>
    </location>
</feature>
<dbReference type="InterPro" id="IPR036116">
    <property type="entry name" value="FN3_sf"/>
</dbReference>
<dbReference type="SUPFAM" id="SSF49265">
    <property type="entry name" value="Fibronectin type III"/>
    <property type="match status" value="2"/>
</dbReference>
<keyword evidence="6" id="KW-1185">Reference proteome</keyword>
<gene>
    <name evidence="5" type="ORF">NMK71_11600</name>
</gene>
<protein>
    <submittedName>
        <fullName evidence="5">Fibronectin type III domain-containing protein</fullName>
    </submittedName>
</protein>
<dbReference type="RefSeq" id="WP_304421312.1">
    <property type="nucleotide sequence ID" value="NZ_JANCMU010000011.1"/>
</dbReference>
<feature type="non-terminal residue" evidence="5">
    <location>
        <position position="3067"/>
    </location>
</feature>